<protein>
    <submittedName>
        <fullName evidence="7">Type 4 fimbrial biosynthesis protein</fullName>
    </submittedName>
</protein>
<sequence>MTRQQFAVKVAAVRRRSLQGFTLIELMIVVAVIGILAAIALPSYNDYVRRGQLPEAFNTLSAYRATMEQYYQDNRNYGPSGTNCAANAAAAFTPSGAKYFGYTCSTSASQQNYVITATGSAGRAVGHTYTINQNGDRVTTQFKGSTVTQPCWLTSANAC</sequence>
<dbReference type="InterPro" id="IPR012902">
    <property type="entry name" value="N_methyl_site"/>
</dbReference>
<feature type="transmembrane region" description="Helical" evidence="6">
    <location>
        <begin position="21"/>
        <end position="44"/>
    </location>
</feature>
<dbReference type="RefSeq" id="WP_095747301.1">
    <property type="nucleotide sequence ID" value="NZ_CP023284.1"/>
</dbReference>
<dbReference type="GO" id="GO:0016020">
    <property type="term" value="C:membrane"/>
    <property type="evidence" value="ECO:0007669"/>
    <property type="project" value="UniProtKB-SubCell"/>
</dbReference>
<dbReference type="Pfam" id="PF07963">
    <property type="entry name" value="N_methyl"/>
    <property type="match status" value="1"/>
</dbReference>
<dbReference type="InterPro" id="IPR031982">
    <property type="entry name" value="PilE-like"/>
</dbReference>
<dbReference type="Proteomes" id="UP000217154">
    <property type="component" value="Chromosome"/>
</dbReference>
<evidence type="ECO:0000256" key="2">
    <source>
        <dbReference type="ARBA" id="ARBA00022481"/>
    </source>
</evidence>
<name>A0A250DSQ5_9BURK</name>
<evidence type="ECO:0000256" key="1">
    <source>
        <dbReference type="ARBA" id="ARBA00004167"/>
    </source>
</evidence>
<gene>
    <name evidence="7" type="ORF">CKY39_32395</name>
</gene>
<evidence type="ECO:0000313" key="8">
    <source>
        <dbReference type="Proteomes" id="UP000217154"/>
    </source>
</evidence>
<organism evidence="7 8">
    <name type="scientific">Variovorax boronicumulans</name>
    <dbReference type="NCBI Taxonomy" id="436515"/>
    <lineage>
        <taxon>Bacteria</taxon>
        <taxon>Pseudomonadati</taxon>
        <taxon>Pseudomonadota</taxon>
        <taxon>Betaproteobacteria</taxon>
        <taxon>Burkholderiales</taxon>
        <taxon>Comamonadaceae</taxon>
        <taxon>Variovorax</taxon>
    </lineage>
</organism>
<dbReference type="EMBL" id="CP023284">
    <property type="protein sequence ID" value="ATA57407.1"/>
    <property type="molecule type" value="Genomic_DNA"/>
</dbReference>
<evidence type="ECO:0000256" key="4">
    <source>
        <dbReference type="ARBA" id="ARBA00022989"/>
    </source>
</evidence>
<dbReference type="GO" id="GO:0043683">
    <property type="term" value="P:type IV pilus assembly"/>
    <property type="evidence" value="ECO:0007669"/>
    <property type="project" value="InterPro"/>
</dbReference>
<dbReference type="SUPFAM" id="SSF54523">
    <property type="entry name" value="Pili subunits"/>
    <property type="match status" value="1"/>
</dbReference>
<dbReference type="GO" id="GO:0015628">
    <property type="term" value="P:protein secretion by the type II secretion system"/>
    <property type="evidence" value="ECO:0007669"/>
    <property type="project" value="InterPro"/>
</dbReference>
<reference evidence="7 8" key="1">
    <citation type="submission" date="2017-09" db="EMBL/GenBank/DDBJ databases">
        <title>The diverse metabolic capabilities of V. boronicumulans make it an excellent choice for continued studies on novel biodegradation.</title>
        <authorList>
            <person name="Sun S."/>
        </authorList>
    </citation>
    <scope>NUCLEOTIDE SEQUENCE [LARGE SCALE GENOMIC DNA]</scope>
    <source>
        <strain evidence="7 8">J1</strain>
    </source>
</reference>
<dbReference type="GO" id="GO:0015627">
    <property type="term" value="C:type II protein secretion system complex"/>
    <property type="evidence" value="ECO:0007669"/>
    <property type="project" value="InterPro"/>
</dbReference>
<dbReference type="KEGG" id="vbo:CKY39_32395"/>
<keyword evidence="3 6" id="KW-0812">Transmembrane</keyword>
<dbReference type="AlphaFoldDB" id="A0A250DSQ5"/>
<comment type="subcellular location">
    <subcellularLocation>
        <location evidence="1">Membrane</location>
        <topology evidence="1">Single-pass membrane protein</topology>
    </subcellularLocation>
</comment>
<proteinExistence type="predicted"/>
<keyword evidence="2" id="KW-0488">Methylation</keyword>
<evidence type="ECO:0000256" key="5">
    <source>
        <dbReference type="ARBA" id="ARBA00023136"/>
    </source>
</evidence>
<dbReference type="PROSITE" id="PS00409">
    <property type="entry name" value="PROKAR_NTER_METHYL"/>
    <property type="match status" value="1"/>
</dbReference>
<dbReference type="NCBIfam" id="TIGR02532">
    <property type="entry name" value="IV_pilin_GFxxxE"/>
    <property type="match status" value="1"/>
</dbReference>
<dbReference type="Gene3D" id="3.30.700.10">
    <property type="entry name" value="Glycoprotein, Type 4 Pilin"/>
    <property type="match status" value="1"/>
</dbReference>
<evidence type="ECO:0000256" key="3">
    <source>
        <dbReference type="ARBA" id="ARBA00022692"/>
    </source>
</evidence>
<keyword evidence="5 6" id="KW-0472">Membrane</keyword>
<dbReference type="Pfam" id="PF16732">
    <property type="entry name" value="ComP_DUS"/>
    <property type="match status" value="1"/>
</dbReference>
<dbReference type="PANTHER" id="PTHR30093:SF44">
    <property type="entry name" value="TYPE II SECRETION SYSTEM CORE PROTEIN G"/>
    <property type="match status" value="1"/>
</dbReference>
<evidence type="ECO:0000313" key="7">
    <source>
        <dbReference type="EMBL" id="ATA57407.1"/>
    </source>
</evidence>
<evidence type="ECO:0000256" key="6">
    <source>
        <dbReference type="SAM" id="Phobius"/>
    </source>
</evidence>
<dbReference type="PANTHER" id="PTHR30093">
    <property type="entry name" value="GENERAL SECRETION PATHWAY PROTEIN G"/>
    <property type="match status" value="1"/>
</dbReference>
<dbReference type="PRINTS" id="PR00813">
    <property type="entry name" value="BCTERIALGSPG"/>
</dbReference>
<dbReference type="InterPro" id="IPR045584">
    <property type="entry name" value="Pilin-like"/>
</dbReference>
<keyword evidence="4 6" id="KW-1133">Transmembrane helix</keyword>
<accession>A0A250DSQ5</accession>
<dbReference type="InterPro" id="IPR000983">
    <property type="entry name" value="Bac_GSPG_pilin"/>
</dbReference>